<keyword evidence="1" id="KW-0472">Membrane</keyword>
<sequence>MNDYSLLPFHFIYLAMFAISRITREKDVFRGPKRDPFLRDGTRASRVVKAFRQYPFPVRMFGIFLMGFTLGSIIEIFACKTHLYESVMSKKDVRRHEFDEFVVDFRKNVETWQQEDMKKQK</sequence>
<accession>A0A7G2BZ99</accession>
<reference evidence="2 3" key="1">
    <citation type="submission" date="2020-08" db="EMBL/GenBank/DDBJ databases">
        <authorList>
            <person name="Newling K."/>
            <person name="Davey J."/>
            <person name="Forrester S."/>
        </authorList>
    </citation>
    <scope>NUCLEOTIDE SEQUENCE [LARGE SCALE GENOMIC DNA]</scope>
    <source>
        <strain evidence="3">Crithidia deanei Carvalho (ATCC PRA-265)</strain>
    </source>
</reference>
<evidence type="ECO:0000313" key="2">
    <source>
        <dbReference type="EMBL" id="CAD2212760.1"/>
    </source>
</evidence>
<dbReference type="AlphaFoldDB" id="A0A7G2BZ99"/>
<feature type="transmembrane region" description="Helical" evidence="1">
    <location>
        <begin position="6"/>
        <end position="23"/>
    </location>
</feature>
<name>A0A7G2BZ99_9TRYP</name>
<dbReference type="EMBL" id="LR877145">
    <property type="protein sequence ID" value="CAD2212760.1"/>
    <property type="molecule type" value="Genomic_DNA"/>
</dbReference>
<organism evidence="2 3">
    <name type="scientific">Angomonas deanei</name>
    <dbReference type="NCBI Taxonomy" id="59799"/>
    <lineage>
        <taxon>Eukaryota</taxon>
        <taxon>Discoba</taxon>
        <taxon>Euglenozoa</taxon>
        <taxon>Kinetoplastea</taxon>
        <taxon>Metakinetoplastina</taxon>
        <taxon>Trypanosomatida</taxon>
        <taxon>Trypanosomatidae</taxon>
        <taxon>Strigomonadinae</taxon>
        <taxon>Angomonas</taxon>
    </lineage>
</organism>
<dbReference type="OrthoDB" id="245940at2759"/>
<evidence type="ECO:0000313" key="3">
    <source>
        <dbReference type="Proteomes" id="UP000515908"/>
    </source>
</evidence>
<keyword evidence="1" id="KW-0812">Transmembrane</keyword>
<dbReference type="VEuPathDB" id="TriTrypDB:ADEAN_000017200"/>
<keyword evidence="1" id="KW-1133">Transmembrane helix</keyword>
<protein>
    <submittedName>
        <fullName evidence="2">Uncharacterized protein</fullName>
    </submittedName>
</protein>
<gene>
    <name evidence="2" type="ORF">ADEAN_000017200</name>
</gene>
<keyword evidence="3" id="KW-1185">Reference proteome</keyword>
<proteinExistence type="predicted"/>
<evidence type="ECO:0000256" key="1">
    <source>
        <dbReference type="SAM" id="Phobius"/>
    </source>
</evidence>
<feature type="transmembrane region" description="Helical" evidence="1">
    <location>
        <begin position="56"/>
        <end position="78"/>
    </location>
</feature>
<dbReference type="Proteomes" id="UP000515908">
    <property type="component" value="Chromosome 01"/>
</dbReference>